<keyword evidence="3 7" id="KW-0479">Metal-binding</keyword>
<feature type="binding site" evidence="7">
    <location>
        <position position="144"/>
    </location>
    <ligand>
        <name>Zn(2+)</name>
        <dbReference type="ChEBI" id="CHEBI:29105"/>
    </ligand>
</feature>
<reference evidence="10" key="1">
    <citation type="submission" date="2025-08" db="UniProtKB">
        <authorList>
            <consortium name="RefSeq"/>
        </authorList>
    </citation>
    <scope>IDENTIFICATION</scope>
    <source>
        <tissue evidence="10">Silk gland</tissue>
    </source>
</reference>
<dbReference type="Pfam" id="PF02146">
    <property type="entry name" value="SIR2"/>
    <property type="match status" value="1"/>
</dbReference>
<dbReference type="RefSeq" id="XP_028041115.1">
    <property type="nucleotide sequence ID" value="XM_028185314.1"/>
</dbReference>
<dbReference type="PANTHER" id="PTHR11085">
    <property type="entry name" value="NAD-DEPENDENT PROTEIN DEACYLASE SIRTUIN-5, MITOCHONDRIAL-RELATED"/>
    <property type="match status" value="1"/>
</dbReference>
<evidence type="ECO:0000256" key="4">
    <source>
        <dbReference type="ARBA" id="ARBA00022833"/>
    </source>
</evidence>
<dbReference type="FunFam" id="3.40.50.1220:FF:000038">
    <property type="entry name" value="NAD-dependent protein deacetylase sirtuin-6 isoform X2"/>
    <property type="match status" value="1"/>
</dbReference>
<name>A0A6J2KGG6_BOMMA</name>
<dbReference type="AlphaFoldDB" id="A0A6J2KGG6"/>
<dbReference type="SMR" id="A0A6J2KGG6"/>
<dbReference type="KEGG" id="bman:114251114"/>
<gene>
    <name evidence="10" type="primary">LOC114251114</name>
</gene>
<organism evidence="9 10">
    <name type="scientific">Bombyx mandarina</name>
    <name type="common">Wild silk moth</name>
    <name type="synonym">Wild silkworm</name>
    <dbReference type="NCBI Taxonomy" id="7092"/>
    <lineage>
        <taxon>Eukaryota</taxon>
        <taxon>Metazoa</taxon>
        <taxon>Ecdysozoa</taxon>
        <taxon>Arthropoda</taxon>
        <taxon>Hexapoda</taxon>
        <taxon>Insecta</taxon>
        <taxon>Pterygota</taxon>
        <taxon>Neoptera</taxon>
        <taxon>Endopterygota</taxon>
        <taxon>Lepidoptera</taxon>
        <taxon>Glossata</taxon>
        <taxon>Ditrysia</taxon>
        <taxon>Bombycoidea</taxon>
        <taxon>Bombycidae</taxon>
        <taxon>Bombycinae</taxon>
        <taxon>Bombyx</taxon>
    </lineage>
</organism>
<evidence type="ECO:0000256" key="1">
    <source>
        <dbReference type="ARBA" id="ARBA00012928"/>
    </source>
</evidence>
<dbReference type="GO" id="GO:0000122">
    <property type="term" value="P:negative regulation of transcription by RNA polymerase II"/>
    <property type="evidence" value="ECO:0007669"/>
    <property type="project" value="TreeGrafter"/>
</dbReference>
<evidence type="ECO:0000256" key="6">
    <source>
        <dbReference type="ARBA" id="ARBA00038170"/>
    </source>
</evidence>
<feature type="binding site" evidence="7">
    <location>
        <position position="176"/>
    </location>
    <ligand>
        <name>Zn(2+)</name>
        <dbReference type="ChEBI" id="CHEBI:29105"/>
    </ligand>
</feature>
<feature type="active site" description="Proton acceptor" evidence="7">
    <location>
        <position position="133"/>
    </location>
</feature>
<dbReference type="GO" id="GO:0003714">
    <property type="term" value="F:transcription corepressor activity"/>
    <property type="evidence" value="ECO:0007669"/>
    <property type="project" value="TreeGrafter"/>
</dbReference>
<dbReference type="InterPro" id="IPR029035">
    <property type="entry name" value="DHS-like_NAD/FAD-binding_dom"/>
</dbReference>
<feature type="binding site" evidence="7">
    <location>
        <position position="141"/>
    </location>
    <ligand>
        <name>Zn(2+)</name>
        <dbReference type="ChEBI" id="CHEBI:29105"/>
    </ligand>
</feature>
<dbReference type="GeneID" id="114251114"/>
<proteinExistence type="inferred from homology"/>
<dbReference type="CTD" id="51548"/>
<keyword evidence="4 7" id="KW-0862">Zinc</keyword>
<evidence type="ECO:0000256" key="2">
    <source>
        <dbReference type="ARBA" id="ARBA00022679"/>
    </source>
</evidence>
<dbReference type="SUPFAM" id="SSF52467">
    <property type="entry name" value="DHS-like NAD/FAD-binding domain"/>
    <property type="match status" value="1"/>
</dbReference>
<dbReference type="GO" id="GO:0005634">
    <property type="term" value="C:nucleus"/>
    <property type="evidence" value="ECO:0007669"/>
    <property type="project" value="TreeGrafter"/>
</dbReference>
<evidence type="ECO:0000256" key="7">
    <source>
        <dbReference type="PROSITE-ProRule" id="PRU00236"/>
    </source>
</evidence>
<evidence type="ECO:0000313" key="9">
    <source>
        <dbReference type="Proteomes" id="UP000504629"/>
    </source>
</evidence>
<dbReference type="GO" id="GO:0046969">
    <property type="term" value="F:histone H3K9 deacetylase activity, NAD-dependent"/>
    <property type="evidence" value="ECO:0007669"/>
    <property type="project" value="TreeGrafter"/>
</dbReference>
<dbReference type="Proteomes" id="UP000504629">
    <property type="component" value="Unplaced"/>
</dbReference>
<sequence>MSCNYAEGLSPYENKGILGVPEKFDSNDKLNQKCVLLAQLVKDSKHIVVHTGAGISTSAGIPDFRGPNGVWTLEKEGKKPTINVSFADAQPTKTHMILKKLVEIKKLKYIVSQNIDGLHLKSGVPRKFLAELHGNMFIDECNICKRQFVRSSPVETVGKKCSGVPCAAHHVTGRPCRGRLYDGVLDWEHSLPENDLLMAEWHSSIADLSICLGTTLQIVPSGNLPLETIKYGGKLVICNLQPTKHDNKADLLINYYVDDVLEKVMDILGIEIPSYNESENPMKFAETAIIDWSIDRKDVLALEKTFKSKCKGVKKKRILIKTKRFTSNANDIEKSKMIKLEVKEENETKDWPLKPSDQEFIIDQKGSIVS</sequence>
<evidence type="ECO:0000256" key="3">
    <source>
        <dbReference type="ARBA" id="ARBA00022723"/>
    </source>
</evidence>
<evidence type="ECO:0000259" key="8">
    <source>
        <dbReference type="PROSITE" id="PS50305"/>
    </source>
</evidence>
<keyword evidence="2" id="KW-0808">Transferase</keyword>
<evidence type="ECO:0000256" key="5">
    <source>
        <dbReference type="ARBA" id="ARBA00023027"/>
    </source>
</evidence>
<dbReference type="InterPro" id="IPR050134">
    <property type="entry name" value="NAD-dep_sirtuin_deacylases"/>
</dbReference>
<dbReference type="Gene3D" id="3.40.50.1220">
    <property type="entry name" value="TPP-binding domain"/>
    <property type="match status" value="1"/>
</dbReference>
<dbReference type="EC" id="2.3.1.286" evidence="1"/>
<keyword evidence="5" id="KW-0520">NAD</keyword>
<dbReference type="GO" id="GO:0070403">
    <property type="term" value="F:NAD+ binding"/>
    <property type="evidence" value="ECO:0007669"/>
    <property type="project" value="InterPro"/>
</dbReference>
<accession>A0A6J2KGG6</accession>
<feature type="domain" description="Deacetylase sirtuin-type" evidence="8">
    <location>
        <begin position="27"/>
        <end position="271"/>
    </location>
</feature>
<comment type="similarity">
    <text evidence="6">Belongs to the sirtuin family. Class IV subfamily.</text>
</comment>
<keyword evidence="9" id="KW-1185">Reference proteome</keyword>
<dbReference type="InterPro" id="IPR003000">
    <property type="entry name" value="Sirtuin"/>
</dbReference>
<protein>
    <recommendedName>
        <fullName evidence="1">protein acetyllysine N-acetyltransferase</fullName>
        <ecNumber evidence="1">2.3.1.286</ecNumber>
    </recommendedName>
</protein>
<dbReference type="InterPro" id="IPR026590">
    <property type="entry name" value="Ssirtuin_cat_dom"/>
</dbReference>
<feature type="binding site" evidence="7">
    <location>
        <position position="166"/>
    </location>
    <ligand>
        <name>Zn(2+)</name>
        <dbReference type="ChEBI" id="CHEBI:29105"/>
    </ligand>
</feature>
<dbReference type="PANTHER" id="PTHR11085:SF12">
    <property type="entry name" value="NAD-DEPENDENT PROTEIN DEACYLASE SIRTUIN-6"/>
    <property type="match status" value="1"/>
</dbReference>
<dbReference type="Gene3D" id="2.20.28.200">
    <property type="match status" value="1"/>
</dbReference>
<dbReference type="PROSITE" id="PS50305">
    <property type="entry name" value="SIRTUIN"/>
    <property type="match status" value="1"/>
</dbReference>
<dbReference type="GO" id="GO:0046872">
    <property type="term" value="F:metal ion binding"/>
    <property type="evidence" value="ECO:0007669"/>
    <property type="project" value="UniProtKB-KW"/>
</dbReference>
<evidence type="ECO:0000313" key="10">
    <source>
        <dbReference type="RefSeq" id="XP_028041115.1"/>
    </source>
</evidence>
<dbReference type="OrthoDB" id="2919105at2759"/>